<keyword evidence="2" id="KW-1185">Reference proteome</keyword>
<accession>A0ABZ3FH84</accession>
<evidence type="ECO:0000313" key="1">
    <source>
        <dbReference type="EMBL" id="XAM42067.1"/>
    </source>
</evidence>
<protein>
    <submittedName>
        <fullName evidence="1">Uncharacterized protein</fullName>
    </submittedName>
</protein>
<dbReference type="Proteomes" id="UP001477947">
    <property type="component" value="Chromosome"/>
</dbReference>
<proteinExistence type="predicted"/>
<organism evidence="1 2">
    <name type="scientific">Terrisporobacter petrolearius</name>
    <dbReference type="NCBI Taxonomy" id="1460447"/>
    <lineage>
        <taxon>Bacteria</taxon>
        <taxon>Bacillati</taxon>
        <taxon>Bacillota</taxon>
        <taxon>Clostridia</taxon>
        <taxon>Peptostreptococcales</taxon>
        <taxon>Peptostreptococcaceae</taxon>
        <taxon>Terrisporobacter</taxon>
    </lineage>
</organism>
<name>A0ABZ3FH84_9FIRM</name>
<dbReference type="EMBL" id="CP154622">
    <property type="protein sequence ID" value="XAM42067.1"/>
    <property type="molecule type" value="Genomic_DNA"/>
</dbReference>
<reference evidence="1 2" key="1">
    <citation type="submission" date="2024-04" db="EMBL/GenBank/DDBJ databases">
        <title>Isolation and characterization of novel acetogenic strains of the genera Terrisporobacter and Acetoanaerobium.</title>
        <authorList>
            <person name="Boeer T."/>
            <person name="Schueler M.A."/>
            <person name="Lueschen A."/>
            <person name="Eysell L."/>
            <person name="Droege J."/>
            <person name="Heinemann M."/>
            <person name="Engelhardt L."/>
            <person name="Basen M."/>
            <person name="Daniel R."/>
        </authorList>
    </citation>
    <scope>NUCLEOTIDE SEQUENCE [LARGE SCALE GENOMIC DNA]</scope>
    <source>
        <strain evidence="1 2">ELB</strain>
    </source>
</reference>
<gene>
    <name evidence="1" type="ORF">TPELB_23800</name>
</gene>
<sequence>MVMKYRKVYEKHHMQRYIDKNDNKIENSINEIITPSGTYSKDKWIKLVYESMKEQNEGYIFEMLIEYVKKECAWINTDDDAINLALELYSNRVFENSKWIGFNEFNMKLKNCNKIGQLSFL</sequence>
<evidence type="ECO:0000313" key="2">
    <source>
        <dbReference type="Proteomes" id="UP001477947"/>
    </source>
</evidence>